<comment type="caution">
    <text evidence="1">The sequence shown here is derived from an EMBL/GenBank/DDBJ whole genome shotgun (WGS) entry which is preliminary data.</text>
</comment>
<accession>A0A8S1TNV9</accession>
<evidence type="ECO:0000313" key="2">
    <source>
        <dbReference type="Proteomes" id="UP000683925"/>
    </source>
</evidence>
<dbReference type="Proteomes" id="UP000683925">
    <property type="component" value="Unassembled WGS sequence"/>
</dbReference>
<dbReference type="OrthoDB" id="420519at2759"/>
<reference evidence="1" key="1">
    <citation type="submission" date="2021-01" db="EMBL/GenBank/DDBJ databases">
        <authorList>
            <consortium name="Genoscope - CEA"/>
            <person name="William W."/>
        </authorList>
    </citation>
    <scope>NUCLEOTIDE SEQUENCE</scope>
</reference>
<protein>
    <submittedName>
        <fullName evidence="1">Uncharacterized protein</fullName>
    </submittedName>
</protein>
<evidence type="ECO:0000313" key="1">
    <source>
        <dbReference type="EMBL" id="CAD8153693.1"/>
    </source>
</evidence>
<name>A0A8S1TNV9_PAROT</name>
<proteinExistence type="predicted"/>
<keyword evidence="2" id="KW-1185">Reference proteome</keyword>
<dbReference type="AlphaFoldDB" id="A0A8S1TNV9"/>
<sequence>MRIIRGLPLLRLLCYFNRIGMAIAVIKSDKESSIIYYRNGTLMLVPPIFHFGYEILGTLDLLLFNIYSIGDVKGSSDTP</sequence>
<gene>
    <name evidence="1" type="ORF">POCTA_138.1.T0280133</name>
</gene>
<dbReference type="EMBL" id="CAJJDP010000028">
    <property type="protein sequence ID" value="CAD8153693.1"/>
    <property type="molecule type" value="Genomic_DNA"/>
</dbReference>
<organism evidence="1 2">
    <name type="scientific">Paramecium octaurelia</name>
    <dbReference type="NCBI Taxonomy" id="43137"/>
    <lineage>
        <taxon>Eukaryota</taxon>
        <taxon>Sar</taxon>
        <taxon>Alveolata</taxon>
        <taxon>Ciliophora</taxon>
        <taxon>Intramacronucleata</taxon>
        <taxon>Oligohymenophorea</taxon>
        <taxon>Peniculida</taxon>
        <taxon>Parameciidae</taxon>
        <taxon>Paramecium</taxon>
    </lineage>
</organism>